<comment type="similarity">
    <text evidence="4 12">Belongs to the GMC oxidoreductase family.</text>
</comment>
<dbReference type="Pfam" id="PF00732">
    <property type="entry name" value="GMC_oxred_N"/>
    <property type="match status" value="1"/>
</dbReference>
<dbReference type="PANTHER" id="PTHR46056:SF12">
    <property type="entry name" value="LONG-CHAIN-ALCOHOL OXIDASE"/>
    <property type="match status" value="1"/>
</dbReference>
<evidence type="ECO:0000256" key="8">
    <source>
        <dbReference type="ARBA" id="ARBA00022827"/>
    </source>
</evidence>
<dbReference type="Gene3D" id="3.50.50.60">
    <property type="entry name" value="FAD/NAD(P)-binding domain"/>
    <property type="match status" value="2"/>
</dbReference>
<feature type="domain" description="Glucose-methanol-choline oxidoreductase N-terminal" evidence="14">
    <location>
        <begin position="141"/>
        <end position="361"/>
    </location>
</feature>
<dbReference type="GO" id="GO:0046577">
    <property type="term" value="F:long-chain-alcohol oxidase activity"/>
    <property type="evidence" value="ECO:0007669"/>
    <property type="project" value="UniProtKB-EC"/>
</dbReference>
<protein>
    <recommendedName>
        <fullName evidence="5 12">Long-chain-alcohol oxidase</fullName>
        <ecNumber evidence="5 12">1.1.3.20</ecNumber>
    </recommendedName>
</protein>
<dbReference type="EC" id="1.1.3.20" evidence="5 12"/>
<evidence type="ECO:0000256" key="2">
    <source>
        <dbReference type="ARBA" id="ARBA00003842"/>
    </source>
</evidence>
<evidence type="ECO:0000256" key="3">
    <source>
        <dbReference type="ARBA" id="ARBA00004370"/>
    </source>
</evidence>
<keyword evidence="6" id="KW-0285">Flavoprotein</keyword>
<keyword evidence="7" id="KW-0812">Transmembrane</keyword>
<feature type="domain" description="Glucose-methanol-choline oxidoreductase C-terminal" evidence="15">
    <location>
        <begin position="455"/>
        <end position="595"/>
    </location>
</feature>
<evidence type="ECO:0000256" key="6">
    <source>
        <dbReference type="ARBA" id="ARBA00022630"/>
    </source>
</evidence>
<dbReference type="InterPro" id="IPR000172">
    <property type="entry name" value="GMC_OxRdtase_N"/>
</dbReference>
<keyword evidence="8" id="KW-0274">FAD</keyword>
<keyword evidence="11" id="KW-0472">Membrane</keyword>
<comment type="subcellular location">
    <subcellularLocation>
        <location evidence="3">Membrane</location>
    </subcellularLocation>
</comment>
<dbReference type="GO" id="GO:0050660">
    <property type="term" value="F:flavin adenine dinucleotide binding"/>
    <property type="evidence" value="ECO:0007669"/>
    <property type="project" value="InterPro"/>
</dbReference>
<accession>A0A8H4U7W6</accession>
<evidence type="ECO:0000256" key="1">
    <source>
        <dbReference type="ARBA" id="ARBA00000920"/>
    </source>
</evidence>
<keyword evidence="17" id="KW-1185">Reference proteome</keyword>
<proteinExistence type="inferred from homology"/>
<dbReference type="Proteomes" id="UP000622797">
    <property type="component" value="Unassembled WGS sequence"/>
</dbReference>
<feature type="active site" description="Proton acceptor" evidence="13">
    <location>
        <position position="544"/>
    </location>
</feature>
<dbReference type="EMBL" id="JABEXW010000101">
    <property type="protein sequence ID" value="KAF4971144.1"/>
    <property type="molecule type" value="Genomic_DNA"/>
</dbReference>
<evidence type="ECO:0000256" key="4">
    <source>
        <dbReference type="ARBA" id="ARBA00010790"/>
    </source>
</evidence>
<dbReference type="Pfam" id="PF05199">
    <property type="entry name" value="GMC_oxred_C"/>
    <property type="match status" value="1"/>
</dbReference>
<organism evidence="16 17">
    <name type="scientific">Fusarium sarcochroum</name>
    <dbReference type="NCBI Taxonomy" id="1208366"/>
    <lineage>
        <taxon>Eukaryota</taxon>
        <taxon>Fungi</taxon>
        <taxon>Dikarya</taxon>
        <taxon>Ascomycota</taxon>
        <taxon>Pezizomycotina</taxon>
        <taxon>Sordariomycetes</taxon>
        <taxon>Hypocreomycetidae</taxon>
        <taxon>Hypocreales</taxon>
        <taxon>Nectriaceae</taxon>
        <taxon>Fusarium</taxon>
        <taxon>Fusarium lateritium species complex</taxon>
    </lineage>
</organism>
<comment type="caution">
    <text evidence="16">The sequence shown here is derived from an EMBL/GenBank/DDBJ whole genome shotgun (WGS) entry which is preliminary data.</text>
</comment>
<evidence type="ECO:0000256" key="10">
    <source>
        <dbReference type="ARBA" id="ARBA00023002"/>
    </source>
</evidence>
<reference evidence="16" key="1">
    <citation type="journal article" date="2020" name="BMC Genomics">
        <title>Correction to: Identification and distribution of gene clusters required for synthesis of sphingolipid metabolism inhibitors in diverse species of the filamentous fungus Fusarium.</title>
        <authorList>
            <person name="Kim H.S."/>
            <person name="Lohmar J.M."/>
            <person name="Busman M."/>
            <person name="Brown D.W."/>
            <person name="Naumann T.A."/>
            <person name="Divon H.H."/>
            <person name="Lysoe E."/>
            <person name="Uhlig S."/>
            <person name="Proctor R.H."/>
        </authorList>
    </citation>
    <scope>NUCLEOTIDE SEQUENCE</scope>
    <source>
        <strain evidence="16">NRRL 20472</strain>
    </source>
</reference>
<dbReference type="InterPro" id="IPR036188">
    <property type="entry name" value="FAD/NAD-bd_sf"/>
</dbReference>
<gene>
    <name evidence="16" type="ORF">FSARC_1977</name>
</gene>
<evidence type="ECO:0000313" key="17">
    <source>
        <dbReference type="Proteomes" id="UP000622797"/>
    </source>
</evidence>
<evidence type="ECO:0000259" key="15">
    <source>
        <dbReference type="Pfam" id="PF05199"/>
    </source>
</evidence>
<dbReference type="PANTHER" id="PTHR46056">
    <property type="entry name" value="LONG-CHAIN-ALCOHOL OXIDASE"/>
    <property type="match status" value="1"/>
</dbReference>
<evidence type="ECO:0000256" key="7">
    <source>
        <dbReference type="ARBA" id="ARBA00022692"/>
    </source>
</evidence>
<dbReference type="InterPro" id="IPR007867">
    <property type="entry name" value="GMC_OxRtase_C"/>
</dbReference>
<dbReference type="GO" id="GO:0016020">
    <property type="term" value="C:membrane"/>
    <property type="evidence" value="ECO:0007669"/>
    <property type="project" value="UniProtKB-SubCell"/>
</dbReference>
<evidence type="ECO:0000256" key="13">
    <source>
        <dbReference type="PIRSR" id="PIRSR028937-1"/>
    </source>
</evidence>
<name>A0A8H4U7W6_9HYPO</name>
<keyword evidence="10 12" id="KW-0560">Oxidoreductase</keyword>
<keyword evidence="9" id="KW-1133">Transmembrane helix</keyword>
<sequence length="617" mass="66484">MTGPTSIGLPQGPSSEPLTEAQWHVLMAVMDTVIAPCSEMATSFKTNTLLSDVDVSALEAFLAEKPSDMPLFQDILKRILANMPPDKLSGIDTDVVIVGSGCGAGVVAKNVAAAGYRVLVVEKGHHVETSSLPLHQSSGYFHLFEQGGLLSSEDGSISLIAGSCFGGGGTVNWSAALQLQNTVRDEWADERGLKFFKSSEFQARLDSVCEQMGVSDEPIKHNHGNSLLLEGGRKLGFNGKQVPQNTGRCEHQDGYCALGCWTGQKNGPVNGWLPDAAKCGAKFVQGLNVNRVLFRERNGAKVACGVKGTWTPRNDKNATTRTVTIRAKKIVISAGSLCTPVILKNSGLKNPHIGRNLHLHPTSFVAAIFKQETRPWEGGSLTSVITSFDNLDGHGHGVKLERPNMLPSMCLTWLNWTSGPEYKSLISKYPRMEAYIAITRDRDSGLVTVDPVLGVPRVAYTPSKFDTRSNMKGMISLAKILYIQGALEIHPVLPGLQPFVREQSSSSKSVSAPAGAEDVKFEQWLKQMETHGNKTPDTPFASAHQMSSCRMSAKPSDGVVDEFGRVWGCENLIVADASIFPSASGVNPMVTTMAISDRVASAIVGELVVDLQEQPRL</sequence>
<evidence type="ECO:0000256" key="11">
    <source>
        <dbReference type="ARBA" id="ARBA00023136"/>
    </source>
</evidence>
<dbReference type="OrthoDB" id="269227at2759"/>
<dbReference type="InterPro" id="IPR012400">
    <property type="entry name" value="Long_Oxdase"/>
</dbReference>
<evidence type="ECO:0000313" key="16">
    <source>
        <dbReference type="EMBL" id="KAF4971144.1"/>
    </source>
</evidence>
<evidence type="ECO:0000256" key="12">
    <source>
        <dbReference type="PIRNR" id="PIRNR028937"/>
    </source>
</evidence>
<dbReference type="AlphaFoldDB" id="A0A8H4U7W6"/>
<dbReference type="PIRSF" id="PIRSF028937">
    <property type="entry name" value="Lg_Ch_AO"/>
    <property type="match status" value="1"/>
</dbReference>
<evidence type="ECO:0000259" key="14">
    <source>
        <dbReference type="Pfam" id="PF00732"/>
    </source>
</evidence>
<dbReference type="SUPFAM" id="SSF51905">
    <property type="entry name" value="FAD/NAD(P)-binding domain"/>
    <property type="match status" value="1"/>
</dbReference>
<comment type="catalytic activity">
    <reaction evidence="1 12">
        <text>a long-chain primary fatty alcohol + O2 = a long-chain fatty aldehyde + H2O2</text>
        <dbReference type="Rhea" id="RHEA:22756"/>
        <dbReference type="ChEBI" id="CHEBI:15379"/>
        <dbReference type="ChEBI" id="CHEBI:16240"/>
        <dbReference type="ChEBI" id="CHEBI:17176"/>
        <dbReference type="ChEBI" id="CHEBI:77396"/>
        <dbReference type="EC" id="1.1.3.20"/>
    </reaction>
</comment>
<evidence type="ECO:0000256" key="9">
    <source>
        <dbReference type="ARBA" id="ARBA00022989"/>
    </source>
</evidence>
<evidence type="ECO:0000256" key="5">
    <source>
        <dbReference type="ARBA" id="ARBA00013125"/>
    </source>
</evidence>
<reference evidence="16" key="2">
    <citation type="submission" date="2020-05" db="EMBL/GenBank/DDBJ databases">
        <authorList>
            <person name="Kim H.-S."/>
            <person name="Proctor R.H."/>
            <person name="Brown D.W."/>
        </authorList>
    </citation>
    <scope>NUCLEOTIDE SEQUENCE</scope>
    <source>
        <strain evidence="16">NRRL 20472</strain>
    </source>
</reference>
<comment type="function">
    <text evidence="2">Long-chain fatty alcohol oxidase involved in the omega-oxidation pathway of lipid degradation.</text>
</comment>